<dbReference type="EMBL" id="SRZB01000063">
    <property type="protein sequence ID" value="TGX96422.1"/>
    <property type="molecule type" value="Genomic_DNA"/>
</dbReference>
<keyword evidence="1" id="KW-0418">Kinase</keyword>
<name>A0AC61QUX0_9FIRM</name>
<accession>A0AC61QUX0</accession>
<dbReference type="Proteomes" id="UP000307720">
    <property type="component" value="Unassembled WGS sequence"/>
</dbReference>
<keyword evidence="2" id="KW-1185">Reference proteome</keyword>
<proteinExistence type="predicted"/>
<gene>
    <name evidence="1" type="ORF">E5357_16150</name>
</gene>
<keyword evidence="1" id="KW-0808">Transferase</keyword>
<reference evidence="1" key="1">
    <citation type="submission" date="2019-04" db="EMBL/GenBank/DDBJ databases">
        <title>Microbes associate with the intestines of laboratory mice.</title>
        <authorList>
            <person name="Navarre W."/>
            <person name="Wong E."/>
            <person name="Huang K."/>
            <person name="Tropini C."/>
            <person name="Ng K."/>
            <person name="Yu B."/>
        </authorList>
    </citation>
    <scope>NUCLEOTIDE SEQUENCE</scope>
    <source>
        <strain evidence="1">NM72_1-8</strain>
    </source>
</reference>
<evidence type="ECO:0000313" key="2">
    <source>
        <dbReference type="Proteomes" id="UP000307720"/>
    </source>
</evidence>
<sequence length="384" mass="43594">MDTKLKIKISKTTTLIGTCILGIAACFGLYYLVDKVWNGFFVDWFTAKYMNTHEVYSADVGKDILVTEPLWSELKVFILTVLIIIVLICIAITFAVANLHAKAEVRKSITATSVMLHDFMIEEKGNIDIFPKEYAEISAQMSEIKSTMQRHEQMLKEEASRKNDLIAYLAHDLKTPLTSVIGYLALLDEAQDMPIEQKTKYVNIALSKALRLEKLINEFFDITRYNLQQIDLEKESINLCHMLVQMTDEFYPLLNAHGNQTEVCVDEEVTVYGDSMKLARVFNNILKNAIYYSYPDTIIKIWAESTDTDVWIYFCNKGKTIPEGKLNSIFEKFFRMDEARSTNTGGAGLGLAIAKEIITLHGGKITAESENESTTFRISLPITH</sequence>
<organism evidence="1 2">
    <name type="scientific">Hominisplanchenecus murintestinalis</name>
    <dbReference type="NCBI Taxonomy" id="2941517"/>
    <lineage>
        <taxon>Bacteria</taxon>
        <taxon>Bacillati</taxon>
        <taxon>Bacillota</taxon>
        <taxon>Clostridia</taxon>
        <taxon>Lachnospirales</taxon>
        <taxon>Lachnospiraceae</taxon>
        <taxon>Hominisplanchenecus</taxon>
    </lineage>
</organism>
<protein>
    <submittedName>
        <fullName evidence="1">HAMP domain-containing histidine kinase</fullName>
    </submittedName>
</protein>
<evidence type="ECO:0000313" key="1">
    <source>
        <dbReference type="EMBL" id="TGX96422.1"/>
    </source>
</evidence>
<comment type="caution">
    <text evidence="1">The sequence shown here is derived from an EMBL/GenBank/DDBJ whole genome shotgun (WGS) entry which is preliminary data.</text>
</comment>